<feature type="compositionally biased region" description="Polar residues" evidence="1">
    <location>
        <begin position="758"/>
        <end position="770"/>
    </location>
</feature>
<feature type="compositionally biased region" description="Low complexity" evidence="1">
    <location>
        <begin position="413"/>
        <end position="423"/>
    </location>
</feature>
<organism evidence="3 4">
    <name type="scientific">Testicularia cyperi</name>
    <dbReference type="NCBI Taxonomy" id="1882483"/>
    <lineage>
        <taxon>Eukaryota</taxon>
        <taxon>Fungi</taxon>
        <taxon>Dikarya</taxon>
        <taxon>Basidiomycota</taxon>
        <taxon>Ustilaginomycotina</taxon>
        <taxon>Ustilaginomycetes</taxon>
        <taxon>Ustilaginales</taxon>
        <taxon>Anthracoideaceae</taxon>
        <taxon>Testicularia</taxon>
    </lineage>
</organism>
<feature type="compositionally biased region" description="Basic and acidic residues" evidence="1">
    <location>
        <begin position="828"/>
        <end position="837"/>
    </location>
</feature>
<evidence type="ECO:0000313" key="3">
    <source>
        <dbReference type="EMBL" id="PWZ01539.1"/>
    </source>
</evidence>
<feature type="region of interest" description="Disordered" evidence="1">
    <location>
        <begin position="826"/>
        <end position="856"/>
    </location>
</feature>
<feature type="compositionally biased region" description="Low complexity" evidence="1">
    <location>
        <begin position="285"/>
        <end position="307"/>
    </location>
</feature>
<feature type="chain" id="PRO_5016303654" evidence="2">
    <location>
        <begin position="29"/>
        <end position="856"/>
    </location>
</feature>
<feature type="compositionally biased region" description="Polar residues" evidence="1">
    <location>
        <begin position="368"/>
        <end position="380"/>
    </location>
</feature>
<feature type="region of interest" description="Disordered" evidence="1">
    <location>
        <begin position="285"/>
        <end position="353"/>
    </location>
</feature>
<feature type="compositionally biased region" description="Basic and acidic residues" evidence="1">
    <location>
        <begin position="322"/>
        <end position="332"/>
    </location>
</feature>
<dbReference type="AlphaFoldDB" id="A0A317XW21"/>
<protein>
    <submittedName>
        <fullName evidence="3">Uncharacterized protein</fullName>
    </submittedName>
</protein>
<feature type="compositionally biased region" description="Basic residues" evidence="1">
    <location>
        <begin position="78"/>
        <end position="88"/>
    </location>
</feature>
<keyword evidence="4" id="KW-1185">Reference proteome</keyword>
<dbReference type="Proteomes" id="UP000246740">
    <property type="component" value="Unassembled WGS sequence"/>
</dbReference>
<feature type="signal peptide" evidence="2">
    <location>
        <begin position="1"/>
        <end position="28"/>
    </location>
</feature>
<feature type="compositionally biased region" description="Polar residues" evidence="1">
    <location>
        <begin position="430"/>
        <end position="441"/>
    </location>
</feature>
<feature type="compositionally biased region" description="Basic and acidic residues" evidence="1">
    <location>
        <begin position="585"/>
        <end position="597"/>
    </location>
</feature>
<feature type="region of interest" description="Disordered" evidence="1">
    <location>
        <begin position="196"/>
        <end position="232"/>
    </location>
</feature>
<feature type="compositionally biased region" description="Pro residues" evidence="1">
    <location>
        <begin position="728"/>
        <end position="746"/>
    </location>
</feature>
<dbReference type="EMBL" id="KZ819190">
    <property type="protein sequence ID" value="PWZ01539.1"/>
    <property type="molecule type" value="Genomic_DNA"/>
</dbReference>
<feature type="compositionally biased region" description="Basic and acidic residues" evidence="1">
    <location>
        <begin position="613"/>
        <end position="624"/>
    </location>
</feature>
<dbReference type="STRING" id="1882483.A0A317XW21"/>
<feature type="region of interest" description="Disordered" evidence="1">
    <location>
        <begin position="696"/>
        <end position="796"/>
    </location>
</feature>
<dbReference type="InParanoid" id="A0A317XW21"/>
<feature type="compositionally biased region" description="Low complexity" evidence="1">
    <location>
        <begin position="222"/>
        <end position="232"/>
    </location>
</feature>
<feature type="compositionally biased region" description="Basic residues" evidence="1">
    <location>
        <begin position="783"/>
        <end position="796"/>
    </location>
</feature>
<evidence type="ECO:0000256" key="1">
    <source>
        <dbReference type="SAM" id="MobiDB-lite"/>
    </source>
</evidence>
<feature type="region of interest" description="Disordered" evidence="1">
    <location>
        <begin position="552"/>
        <end position="624"/>
    </location>
</feature>
<accession>A0A317XW21</accession>
<reference evidence="3 4" key="1">
    <citation type="journal article" date="2018" name="Mol. Biol. Evol.">
        <title>Broad Genomic Sampling Reveals a Smut Pathogenic Ancestry of the Fungal Clade Ustilaginomycotina.</title>
        <authorList>
            <person name="Kijpornyongpan T."/>
            <person name="Mondo S.J."/>
            <person name="Barry K."/>
            <person name="Sandor L."/>
            <person name="Lee J."/>
            <person name="Lipzen A."/>
            <person name="Pangilinan J."/>
            <person name="LaButti K."/>
            <person name="Hainaut M."/>
            <person name="Henrissat B."/>
            <person name="Grigoriev I.V."/>
            <person name="Spatafora J.W."/>
            <person name="Aime M.C."/>
        </authorList>
    </citation>
    <scope>NUCLEOTIDE SEQUENCE [LARGE SCALE GENOMIC DNA]</scope>
    <source>
        <strain evidence="3 4">MCA 3645</strain>
    </source>
</reference>
<evidence type="ECO:0000313" key="4">
    <source>
        <dbReference type="Proteomes" id="UP000246740"/>
    </source>
</evidence>
<name>A0A317XW21_9BASI</name>
<feature type="compositionally biased region" description="Low complexity" evidence="1">
    <location>
        <begin position="141"/>
        <end position="184"/>
    </location>
</feature>
<feature type="compositionally biased region" description="Low complexity" evidence="1">
    <location>
        <begin position="381"/>
        <end position="394"/>
    </location>
</feature>
<feature type="compositionally biased region" description="Low complexity" evidence="1">
    <location>
        <begin position="845"/>
        <end position="856"/>
    </location>
</feature>
<evidence type="ECO:0000256" key="2">
    <source>
        <dbReference type="SAM" id="SignalP"/>
    </source>
</evidence>
<proteinExistence type="predicted"/>
<sequence>RHLLPSSLFFLPQYLLLVLALLTGLCEAVIQAQAFTARCLVLDDPLCTVAMSRHSRIRQVDLRIRDKSDAASQDSHAGRKKHRKHHRSTGGNSTFSDDAKAHTNANANDNANASASDKGHFQVIQPQQAQGQEQGQGQGAGATSSTTTTATTTDQQDTASEPASSSTSSSSSSPPSSSTDTTSAVTLTSDAMAAPTSTISLSSSTQPTSVVSNDTNNGSTDHPSSSSAHPGLSSNDVKMLAGIVAGCVGLVLLASMVLCYKCVVKRRREKTLAAAQDRLYSNISQRQSGGVARSRSQSQSQSQSQSRTGEVWQGFSSVPAASRREGVREGSRGENAQITPYISTPGKKPGQKVRLVSQPCVIPFQEAYGSSDQEQPWSMDTSTSSSSSSSSVSVEMKEIGNSIPIRPMDDSSHPYPSQSPSQSRGANVLDMQSASSDQTLEVITDPPWNKELKTGSSTDGEFQIDRCLSYYMKGHGSMVAGGGGHVLPWGSRFADQSIAFATGRDGRTNSEGRDHVASIYSDEFSQYPYRPPARSVASGMASSPVDPHILIPSSGRSRQGASPGVGLGASGTPSPLGTSSNWDACRSEGSRDRDVRVASDVAGDPDSCLVSTPEREAGAGKEAEAGALHSHSMLTHTPSSASTAASAMHTDIGADADADGDDENGNNADKHRNLLHRIQENQNKFTRDALARSSAFLHPRPAPSPSPPSTLQSLQPARSEASDRTARPFPPSHSPSPSPSSSPSPPCVRALYPPASSPSPTNGVRQSTDAAAQHHHETSVARSHSRSLSRSRSRSRLHRDHFLHSDHDHDNDIDIDVPAYTTAALSIRKSDRRDPKRLTRGTVYSQDSSSSAYSLF</sequence>
<gene>
    <name evidence="3" type="ORF">BCV70DRAFT_222387</name>
</gene>
<feature type="region of interest" description="Disordered" evidence="1">
    <location>
        <begin position="67"/>
        <end position="184"/>
    </location>
</feature>
<keyword evidence="2" id="KW-0732">Signal</keyword>
<feature type="compositionally biased region" description="Polar residues" evidence="1">
    <location>
        <begin position="571"/>
        <end position="582"/>
    </location>
</feature>
<feature type="non-terminal residue" evidence="3">
    <location>
        <position position="1"/>
    </location>
</feature>
<feature type="compositionally biased region" description="Polar residues" evidence="1">
    <location>
        <begin position="196"/>
        <end position="221"/>
    </location>
</feature>
<feature type="region of interest" description="Disordered" evidence="1">
    <location>
        <begin position="367"/>
        <end position="459"/>
    </location>
</feature>
<feature type="compositionally biased region" description="Low complexity" evidence="1">
    <location>
        <begin position="104"/>
        <end position="116"/>
    </location>
</feature>